<dbReference type="InterPro" id="IPR005636">
    <property type="entry name" value="DTW"/>
</dbReference>
<dbReference type="EMBL" id="REGN01007674">
    <property type="protein sequence ID" value="RNA05560.1"/>
    <property type="molecule type" value="Genomic_DNA"/>
</dbReference>
<evidence type="ECO:0000256" key="6">
    <source>
        <dbReference type="ARBA" id="ARBA00048718"/>
    </source>
</evidence>
<name>A0A3M7Q2A4_BRAPC</name>
<comment type="caution">
    <text evidence="8">The sequence shown here is derived from an EMBL/GenBank/DDBJ whole genome shotgun (WGS) entry which is preliminary data.</text>
</comment>
<dbReference type="SMART" id="SM01144">
    <property type="entry name" value="DTW"/>
    <property type="match status" value="1"/>
</dbReference>
<dbReference type="PANTHER" id="PTHR21392">
    <property type="entry name" value="TRNA-URIDINE AMINOCARBOXYPROPYLTRANSFERASE 2"/>
    <property type="match status" value="1"/>
</dbReference>
<accession>A0A3M7Q2A4</accession>
<dbReference type="OrthoDB" id="408541at2759"/>
<evidence type="ECO:0000256" key="3">
    <source>
        <dbReference type="ARBA" id="ARBA00022691"/>
    </source>
</evidence>
<keyword evidence="4" id="KW-0819">tRNA processing</keyword>
<evidence type="ECO:0000313" key="8">
    <source>
        <dbReference type="EMBL" id="RNA05560.1"/>
    </source>
</evidence>
<sequence>MGETSENDHFGLLCNMVEQLKVELNELDEKRDYCSHCERPLNVCLCQYLPDTIKLEKHIKIWIFQHPFEDKRPLRTTRILEKCMQEKNFKILKGRKFNIHKFPELEKVYNNENSYVIFPSESAINLEEFRQLVNSNEKKLGEYNPEFVDDEKIFHVILIDGTWSQASGIFYTNHDLHKLKQIKIDTDFKSEYTIRTQPREFFLSTLETVSIILSTIEEKPKIYEDLVRPLKALCEYQFEYGAQPHQSKEFLIFNGLYNKPLSKKYRNYLTKNSKFLKWSAIKNDTS</sequence>
<feature type="domain" description="DTW" evidence="7">
    <location>
        <begin position="30"/>
        <end position="242"/>
    </location>
</feature>
<dbReference type="STRING" id="10195.A0A3M7Q2A4"/>
<evidence type="ECO:0000256" key="1">
    <source>
        <dbReference type="ARBA" id="ARBA00012386"/>
    </source>
</evidence>
<keyword evidence="9" id="KW-1185">Reference proteome</keyword>
<gene>
    <name evidence="8" type="ORF">BpHYR1_012465</name>
</gene>
<evidence type="ECO:0000256" key="4">
    <source>
        <dbReference type="ARBA" id="ARBA00022694"/>
    </source>
</evidence>
<evidence type="ECO:0000313" key="9">
    <source>
        <dbReference type="Proteomes" id="UP000276133"/>
    </source>
</evidence>
<proteinExistence type="inferred from homology"/>
<dbReference type="InterPro" id="IPR039262">
    <property type="entry name" value="DTWD2/TAPT"/>
</dbReference>
<dbReference type="GO" id="GO:0016432">
    <property type="term" value="F:tRNA-uridine aminocarboxypropyltransferase activity"/>
    <property type="evidence" value="ECO:0007669"/>
    <property type="project" value="UniProtKB-EC"/>
</dbReference>
<evidence type="ECO:0000256" key="5">
    <source>
        <dbReference type="ARBA" id="ARBA00034489"/>
    </source>
</evidence>
<dbReference type="EC" id="2.5.1.25" evidence="1"/>
<protein>
    <recommendedName>
        <fullName evidence="1">tRNA-uridine aminocarboxypropyltransferase</fullName>
        <ecNumber evidence="1">2.5.1.25</ecNumber>
    </recommendedName>
</protein>
<keyword evidence="3" id="KW-0949">S-adenosyl-L-methionine</keyword>
<dbReference type="PANTHER" id="PTHR21392:SF0">
    <property type="entry name" value="TRNA-URIDINE AMINOCARBOXYPROPYLTRANSFERASE 2"/>
    <property type="match status" value="1"/>
</dbReference>
<dbReference type="Pfam" id="PF03942">
    <property type="entry name" value="DTW"/>
    <property type="match status" value="1"/>
</dbReference>
<evidence type="ECO:0000256" key="2">
    <source>
        <dbReference type="ARBA" id="ARBA00022679"/>
    </source>
</evidence>
<reference evidence="8 9" key="1">
    <citation type="journal article" date="2018" name="Sci. Rep.">
        <title>Genomic signatures of local adaptation to the degree of environmental predictability in rotifers.</title>
        <authorList>
            <person name="Franch-Gras L."/>
            <person name="Hahn C."/>
            <person name="Garcia-Roger E.M."/>
            <person name="Carmona M.J."/>
            <person name="Serra M."/>
            <person name="Gomez A."/>
        </authorList>
    </citation>
    <scope>NUCLEOTIDE SEQUENCE [LARGE SCALE GENOMIC DNA]</scope>
    <source>
        <strain evidence="8">HYR1</strain>
    </source>
</reference>
<comment type="catalytic activity">
    <reaction evidence="6">
        <text>a uridine in tRNA + S-adenosyl-L-methionine = a 3-[(3S)-3-amino-3-carboxypropyl]uridine in tRNA + S-methyl-5'-thioadenosine + H(+)</text>
        <dbReference type="Rhea" id="RHEA:62432"/>
        <dbReference type="Rhea" id="RHEA-COMP:13339"/>
        <dbReference type="Rhea" id="RHEA-COMP:16092"/>
        <dbReference type="ChEBI" id="CHEBI:15378"/>
        <dbReference type="ChEBI" id="CHEBI:17509"/>
        <dbReference type="ChEBI" id="CHEBI:59789"/>
        <dbReference type="ChEBI" id="CHEBI:65315"/>
        <dbReference type="ChEBI" id="CHEBI:82930"/>
        <dbReference type="EC" id="2.5.1.25"/>
    </reaction>
</comment>
<dbReference type="Proteomes" id="UP000276133">
    <property type="component" value="Unassembled WGS sequence"/>
</dbReference>
<dbReference type="GO" id="GO:0008033">
    <property type="term" value="P:tRNA processing"/>
    <property type="evidence" value="ECO:0007669"/>
    <property type="project" value="UniProtKB-KW"/>
</dbReference>
<keyword evidence="2" id="KW-0808">Transferase</keyword>
<dbReference type="AlphaFoldDB" id="A0A3M7Q2A4"/>
<comment type="similarity">
    <text evidence="5">Belongs to the TDD superfamily. DTWD2 family.</text>
</comment>
<evidence type="ECO:0000259" key="7">
    <source>
        <dbReference type="SMART" id="SM01144"/>
    </source>
</evidence>
<organism evidence="8 9">
    <name type="scientific">Brachionus plicatilis</name>
    <name type="common">Marine rotifer</name>
    <name type="synonym">Brachionus muelleri</name>
    <dbReference type="NCBI Taxonomy" id="10195"/>
    <lineage>
        <taxon>Eukaryota</taxon>
        <taxon>Metazoa</taxon>
        <taxon>Spiralia</taxon>
        <taxon>Gnathifera</taxon>
        <taxon>Rotifera</taxon>
        <taxon>Eurotatoria</taxon>
        <taxon>Monogononta</taxon>
        <taxon>Pseudotrocha</taxon>
        <taxon>Ploima</taxon>
        <taxon>Brachionidae</taxon>
        <taxon>Brachionus</taxon>
    </lineage>
</organism>